<keyword evidence="5 10" id="KW-0031">Aminopeptidase</keyword>
<keyword evidence="11" id="KW-1185">Reference proteome</keyword>
<evidence type="ECO:0000256" key="1">
    <source>
        <dbReference type="ARBA" id="ARBA00001941"/>
    </source>
</evidence>
<name>A0ABW5HE96_9PSEU</name>
<proteinExistence type="inferred from homology"/>
<evidence type="ECO:0000313" key="10">
    <source>
        <dbReference type="EMBL" id="MFD2471473.1"/>
    </source>
</evidence>
<dbReference type="PANTHER" id="PTHR34448">
    <property type="entry name" value="AMINOPEPTIDASE"/>
    <property type="match status" value="1"/>
</dbReference>
<dbReference type="GO" id="GO:0004177">
    <property type="term" value="F:aminopeptidase activity"/>
    <property type="evidence" value="ECO:0007669"/>
    <property type="project" value="UniProtKB-KW"/>
</dbReference>
<comment type="cofactor">
    <cofactor evidence="1">
        <name>Co(2+)</name>
        <dbReference type="ChEBI" id="CHEBI:48828"/>
    </cofactor>
</comment>
<evidence type="ECO:0000256" key="2">
    <source>
        <dbReference type="ARBA" id="ARBA00001946"/>
    </source>
</evidence>
<dbReference type="Proteomes" id="UP001597483">
    <property type="component" value="Unassembled WGS sequence"/>
</dbReference>
<keyword evidence="8" id="KW-0378">Hydrolase</keyword>
<comment type="cofactor">
    <cofactor evidence="2">
        <name>Mg(2+)</name>
        <dbReference type="ChEBI" id="CHEBI:18420"/>
    </cofactor>
</comment>
<keyword evidence="7" id="KW-0479">Metal-binding</keyword>
<dbReference type="InterPro" id="IPR052170">
    <property type="entry name" value="M29_Exopeptidase"/>
</dbReference>
<dbReference type="InterPro" id="IPR000787">
    <property type="entry name" value="Peptidase_M29"/>
</dbReference>
<sequence>MTDQRWAQLADHIATRLEVTADSRVSIFVNDAAALPGAHALIQAVTRRGAAVQTVYTSEFAEADALAAYDLDQLAAPAPVERAAMEWSTVHVSLRAMLWPEADTSSIVDLPQRLAALRTAKGVVSTLRWQGTRWAVVRVPTPDWAARINVPAETLLNEFFAGALDDWDANRERWQPVADALTNGAEVTITSADTDLTLGIAGRRGVLFAGDANLPDGEVATAPIDNQVDGHITFAGTAIFAGQVFEDLRLDFAAGQVVDVRATRGAEVARALIDTDEGSHRVGELGIGVSSAVRQWTGDLFIDEKILGTVHLALGRAYPECGGVNQSSLHWDIVKDLRSGAPGGGGTLAIDGTPVVDRGHVVWPGLS</sequence>
<evidence type="ECO:0000313" key="11">
    <source>
        <dbReference type="Proteomes" id="UP001597483"/>
    </source>
</evidence>
<dbReference type="InterPro" id="IPR035097">
    <property type="entry name" value="M29_N-terminal"/>
</dbReference>
<dbReference type="PRINTS" id="PR00919">
    <property type="entry name" value="THERMOPTASE"/>
</dbReference>
<evidence type="ECO:0000256" key="6">
    <source>
        <dbReference type="ARBA" id="ARBA00022670"/>
    </source>
</evidence>
<organism evidence="10 11">
    <name type="scientific">Amycolatopsis silviterrae</name>
    <dbReference type="NCBI Taxonomy" id="1656914"/>
    <lineage>
        <taxon>Bacteria</taxon>
        <taxon>Bacillati</taxon>
        <taxon>Actinomycetota</taxon>
        <taxon>Actinomycetes</taxon>
        <taxon>Pseudonocardiales</taxon>
        <taxon>Pseudonocardiaceae</taxon>
        <taxon>Amycolatopsis</taxon>
    </lineage>
</organism>
<dbReference type="EMBL" id="JBHUKS010000023">
    <property type="protein sequence ID" value="MFD2471473.1"/>
    <property type="molecule type" value="Genomic_DNA"/>
</dbReference>
<evidence type="ECO:0000256" key="3">
    <source>
        <dbReference type="ARBA" id="ARBA00001947"/>
    </source>
</evidence>
<accession>A0ABW5HE96</accession>
<protein>
    <submittedName>
        <fullName evidence="10">Aminopeptidase</fullName>
    </submittedName>
</protein>
<keyword evidence="9" id="KW-0482">Metalloprotease</keyword>
<evidence type="ECO:0000256" key="8">
    <source>
        <dbReference type="ARBA" id="ARBA00022801"/>
    </source>
</evidence>
<evidence type="ECO:0000256" key="4">
    <source>
        <dbReference type="ARBA" id="ARBA00008236"/>
    </source>
</evidence>
<dbReference type="Pfam" id="PF02073">
    <property type="entry name" value="Peptidase_M29"/>
    <property type="match status" value="1"/>
</dbReference>
<dbReference type="RefSeq" id="WP_378308735.1">
    <property type="nucleotide sequence ID" value="NZ_JBHUKS010000023.1"/>
</dbReference>
<evidence type="ECO:0000256" key="9">
    <source>
        <dbReference type="ARBA" id="ARBA00023049"/>
    </source>
</evidence>
<comment type="cofactor">
    <cofactor evidence="3">
        <name>Zn(2+)</name>
        <dbReference type="ChEBI" id="CHEBI:29105"/>
    </cofactor>
</comment>
<comment type="caution">
    <text evidence="10">The sequence shown here is derived from an EMBL/GenBank/DDBJ whole genome shotgun (WGS) entry which is preliminary data.</text>
</comment>
<comment type="similarity">
    <text evidence="4">Belongs to the peptidase M29 family.</text>
</comment>
<keyword evidence="6" id="KW-0645">Protease</keyword>
<dbReference type="SUPFAM" id="SSF144052">
    <property type="entry name" value="Thermophilic metalloprotease-like"/>
    <property type="match status" value="1"/>
</dbReference>
<evidence type="ECO:0000256" key="7">
    <source>
        <dbReference type="ARBA" id="ARBA00022723"/>
    </source>
</evidence>
<evidence type="ECO:0000256" key="5">
    <source>
        <dbReference type="ARBA" id="ARBA00022438"/>
    </source>
</evidence>
<dbReference type="PANTHER" id="PTHR34448:SF1">
    <property type="entry name" value="BLL6088 PROTEIN"/>
    <property type="match status" value="1"/>
</dbReference>
<dbReference type="Gene3D" id="3.40.1830.10">
    <property type="entry name" value="Thermophilic metalloprotease (M29)"/>
    <property type="match status" value="1"/>
</dbReference>
<gene>
    <name evidence="10" type="ORF">ACFSVL_29040</name>
</gene>
<reference evidence="11" key="1">
    <citation type="journal article" date="2019" name="Int. J. Syst. Evol. Microbiol.">
        <title>The Global Catalogue of Microorganisms (GCM) 10K type strain sequencing project: providing services to taxonomists for standard genome sequencing and annotation.</title>
        <authorList>
            <consortium name="The Broad Institute Genomics Platform"/>
            <consortium name="The Broad Institute Genome Sequencing Center for Infectious Disease"/>
            <person name="Wu L."/>
            <person name="Ma J."/>
        </authorList>
    </citation>
    <scope>NUCLEOTIDE SEQUENCE [LARGE SCALE GENOMIC DNA]</scope>
    <source>
        <strain evidence="11">CGMCC 4.7641</strain>
    </source>
</reference>